<keyword evidence="4" id="KW-1185">Reference proteome</keyword>
<dbReference type="SMART" id="SM01012">
    <property type="entry name" value="ANTAR"/>
    <property type="match status" value="1"/>
</dbReference>
<gene>
    <name evidence="3" type="ORF">E1809_12715</name>
</gene>
<dbReference type="InterPro" id="IPR013655">
    <property type="entry name" value="PAS_fold_3"/>
</dbReference>
<dbReference type="GO" id="GO:0003723">
    <property type="term" value="F:RNA binding"/>
    <property type="evidence" value="ECO:0007669"/>
    <property type="project" value="InterPro"/>
</dbReference>
<dbReference type="PROSITE" id="PS50921">
    <property type="entry name" value="ANTAR"/>
    <property type="match status" value="1"/>
</dbReference>
<evidence type="ECO:0000313" key="4">
    <source>
        <dbReference type="Proteomes" id="UP000295511"/>
    </source>
</evidence>
<protein>
    <submittedName>
        <fullName evidence="3">ANTAR domain-containing protein</fullName>
    </submittedName>
</protein>
<dbReference type="Gene3D" id="3.30.450.20">
    <property type="entry name" value="PAS domain"/>
    <property type="match status" value="1"/>
</dbReference>
<feature type="domain" description="ANTAR" evidence="2">
    <location>
        <begin position="129"/>
        <end position="190"/>
    </location>
</feature>
<dbReference type="RefSeq" id="WP_133204608.1">
    <property type="nucleotide sequence ID" value="NZ_SMRU01000014.1"/>
</dbReference>
<dbReference type="Pfam" id="PF03861">
    <property type="entry name" value="ANTAR"/>
    <property type="match status" value="1"/>
</dbReference>
<dbReference type="CDD" id="cd00130">
    <property type="entry name" value="PAS"/>
    <property type="match status" value="1"/>
</dbReference>
<dbReference type="EMBL" id="SMRU01000014">
    <property type="protein sequence ID" value="TDF94887.1"/>
    <property type="molecule type" value="Genomic_DNA"/>
</dbReference>
<dbReference type="Gene3D" id="1.10.10.10">
    <property type="entry name" value="Winged helix-like DNA-binding domain superfamily/Winged helix DNA-binding domain"/>
    <property type="match status" value="1"/>
</dbReference>
<dbReference type="PROSITE" id="PS50112">
    <property type="entry name" value="PAS"/>
    <property type="match status" value="1"/>
</dbReference>
<evidence type="ECO:0000313" key="3">
    <source>
        <dbReference type="EMBL" id="TDF94887.1"/>
    </source>
</evidence>
<dbReference type="InterPro" id="IPR036388">
    <property type="entry name" value="WH-like_DNA-bd_sf"/>
</dbReference>
<name>A0A4R5KK70_9MICC</name>
<evidence type="ECO:0000259" key="1">
    <source>
        <dbReference type="PROSITE" id="PS50112"/>
    </source>
</evidence>
<accession>A0A4R5KK70</accession>
<dbReference type="InterPro" id="IPR005561">
    <property type="entry name" value="ANTAR"/>
</dbReference>
<sequence length="211" mass="23037">MAILDGPHAYSSALGAVGLMAGSFHFDPLTGKAEWSDGLFNLHGYERGEVVPSFELLMSHKHPEDRPRIRAILEEVFQNGGHFCIYHRIVDARQHIRRVMTAGVGRLNDDGIVSRLDGTTMDLTSTIHRETSQAARDAVAGAHATRGAINQARGILMGWLMINSDEAFQLLVSASSRANVKVAVLANQLIRLADSNEGPKAVEEFIRALRG</sequence>
<dbReference type="Proteomes" id="UP000295511">
    <property type="component" value="Unassembled WGS sequence"/>
</dbReference>
<organism evidence="3 4">
    <name type="scientific">Arthrobacter terricola</name>
    <dbReference type="NCBI Taxonomy" id="2547396"/>
    <lineage>
        <taxon>Bacteria</taxon>
        <taxon>Bacillati</taxon>
        <taxon>Actinomycetota</taxon>
        <taxon>Actinomycetes</taxon>
        <taxon>Micrococcales</taxon>
        <taxon>Micrococcaceae</taxon>
        <taxon>Arthrobacter</taxon>
    </lineage>
</organism>
<dbReference type="AlphaFoldDB" id="A0A4R5KK70"/>
<dbReference type="Pfam" id="PF08447">
    <property type="entry name" value="PAS_3"/>
    <property type="match status" value="1"/>
</dbReference>
<feature type="domain" description="PAS" evidence="1">
    <location>
        <begin position="35"/>
        <end position="80"/>
    </location>
</feature>
<dbReference type="InterPro" id="IPR000014">
    <property type="entry name" value="PAS"/>
</dbReference>
<proteinExistence type="predicted"/>
<dbReference type="InterPro" id="IPR035965">
    <property type="entry name" value="PAS-like_dom_sf"/>
</dbReference>
<dbReference type="SUPFAM" id="SSF55785">
    <property type="entry name" value="PYP-like sensor domain (PAS domain)"/>
    <property type="match status" value="1"/>
</dbReference>
<dbReference type="OrthoDB" id="3787288at2"/>
<reference evidence="3 4" key="1">
    <citation type="submission" date="2019-03" db="EMBL/GenBank/DDBJ databases">
        <title>Whole genome sequence of Arthrobacter sp JH1-1.</title>
        <authorList>
            <person name="Trinh H.N."/>
        </authorList>
    </citation>
    <scope>NUCLEOTIDE SEQUENCE [LARGE SCALE GENOMIC DNA]</scope>
    <source>
        <strain evidence="3 4">JH1-1</strain>
    </source>
</reference>
<evidence type="ECO:0000259" key="2">
    <source>
        <dbReference type="PROSITE" id="PS50921"/>
    </source>
</evidence>
<comment type="caution">
    <text evidence="3">The sequence shown here is derived from an EMBL/GenBank/DDBJ whole genome shotgun (WGS) entry which is preliminary data.</text>
</comment>